<reference evidence="2" key="1">
    <citation type="submission" date="2018-07" db="EMBL/GenBank/DDBJ databases">
        <authorList>
            <person name="Ashton P.M."/>
            <person name="Dallman T."/>
            <person name="Nair S."/>
            <person name="De Pinna E."/>
            <person name="Peters T."/>
            <person name="Grant K."/>
        </authorList>
    </citation>
    <scope>NUCLEOTIDE SEQUENCE</scope>
    <source>
        <strain evidence="2">190590</strain>
        <strain evidence="1">399751</strain>
        <strain evidence="3">651047</strain>
    </source>
</reference>
<accession>A0A5I5YX50</accession>
<evidence type="ECO:0000313" key="2">
    <source>
        <dbReference type="EMBL" id="EBX3095836.1"/>
    </source>
</evidence>
<dbReference type="AlphaFoldDB" id="A0A5I5YX50"/>
<sequence length="134" mass="15240">MLQRRNIIQDPIGLDGGINPYSYVKNPLRFVDPFGLSSDCLWKPADIKNPKNWNGCEDFALWVQEHMGGNIVRIKPDYGAPSLGKYRGTNPGWAYHEVVVKDGRVYDAFTGSDGLPLQEYKQLWQYPDAIDFGF</sequence>
<evidence type="ECO:0000313" key="1">
    <source>
        <dbReference type="EMBL" id="EBX2830915.1"/>
    </source>
</evidence>
<evidence type="ECO:0008006" key="4">
    <source>
        <dbReference type="Google" id="ProtNLM"/>
    </source>
</evidence>
<name>A0A5I5YX50_SALET</name>
<organism evidence="2">
    <name type="scientific">Salmonella enterica subsp. enterica serovar Cubana</name>
    <dbReference type="NCBI Taxonomy" id="189201"/>
    <lineage>
        <taxon>Bacteria</taxon>
        <taxon>Pseudomonadati</taxon>
        <taxon>Pseudomonadota</taxon>
        <taxon>Gammaproteobacteria</taxon>
        <taxon>Enterobacterales</taxon>
        <taxon>Enterobacteriaceae</taxon>
        <taxon>Salmonella</taxon>
    </lineage>
</organism>
<comment type="caution">
    <text evidence="2">The sequence shown here is derived from an EMBL/GenBank/DDBJ whole genome shotgun (WGS) entry which is preliminary data.</text>
</comment>
<protein>
    <recommendedName>
        <fullName evidence="4">RHS repeat-associated core domain-containing protein</fullName>
    </recommendedName>
</protein>
<proteinExistence type="predicted"/>
<dbReference type="RefSeq" id="WP_023888655.1">
    <property type="nucleotide sequence ID" value="NZ_JAUKRI010000028.1"/>
</dbReference>
<dbReference type="Gene3D" id="2.180.10.10">
    <property type="entry name" value="RHS repeat-associated core"/>
    <property type="match status" value="1"/>
</dbReference>
<gene>
    <name evidence="1" type="ORF">DRM57_07305</name>
    <name evidence="2" type="ORF">DRT12_21965</name>
    <name evidence="3" type="ORF">ELQ65_08070</name>
</gene>
<dbReference type="EMBL" id="AAHKVU010000040">
    <property type="protein sequence ID" value="EBX3095836.1"/>
    <property type="molecule type" value="Genomic_DNA"/>
</dbReference>
<dbReference type="EMBL" id="AAHKTS010000008">
    <property type="protein sequence ID" value="EBX2830915.1"/>
    <property type="molecule type" value="Genomic_DNA"/>
</dbReference>
<evidence type="ECO:0000313" key="3">
    <source>
        <dbReference type="EMBL" id="ECA5010758.1"/>
    </source>
</evidence>
<dbReference type="EMBL" id="AAHUNW010000007">
    <property type="protein sequence ID" value="ECA5010758.1"/>
    <property type="molecule type" value="Genomic_DNA"/>
</dbReference>